<evidence type="ECO:0000256" key="1">
    <source>
        <dbReference type="SAM" id="MobiDB-lite"/>
    </source>
</evidence>
<organism evidence="3 4">
    <name type="scientific">Rickenella mellea</name>
    <dbReference type="NCBI Taxonomy" id="50990"/>
    <lineage>
        <taxon>Eukaryota</taxon>
        <taxon>Fungi</taxon>
        <taxon>Dikarya</taxon>
        <taxon>Basidiomycota</taxon>
        <taxon>Agaricomycotina</taxon>
        <taxon>Agaricomycetes</taxon>
        <taxon>Hymenochaetales</taxon>
        <taxon>Rickenellaceae</taxon>
        <taxon>Rickenella</taxon>
    </lineage>
</organism>
<feature type="transmembrane region" description="Helical" evidence="2">
    <location>
        <begin position="145"/>
        <end position="165"/>
    </location>
</feature>
<dbReference type="STRING" id="50990.A0A4Y7PRF4"/>
<dbReference type="EMBL" id="ML170213">
    <property type="protein sequence ID" value="TDL18007.1"/>
    <property type="molecule type" value="Genomic_DNA"/>
</dbReference>
<evidence type="ECO:0000313" key="3">
    <source>
        <dbReference type="EMBL" id="TDL18007.1"/>
    </source>
</evidence>
<evidence type="ECO:0000313" key="4">
    <source>
        <dbReference type="Proteomes" id="UP000294933"/>
    </source>
</evidence>
<dbReference type="AlphaFoldDB" id="A0A4Y7PRF4"/>
<feature type="transmembrane region" description="Helical" evidence="2">
    <location>
        <begin position="82"/>
        <end position="103"/>
    </location>
</feature>
<keyword evidence="2" id="KW-1133">Transmembrane helix</keyword>
<dbReference type="Proteomes" id="UP000294933">
    <property type="component" value="Unassembled WGS sequence"/>
</dbReference>
<feature type="compositionally biased region" description="Low complexity" evidence="1">
    <location>
        <begin position="206"/>
        <end position="216"/>
    </location>
</feature>
<feature type="transmembrane region" description="Helical" evidence="2">
    <location>
        <begin position="12"/>
        <end position="34"/>
    </location>
</feature>
<keyword evidence="2" id="KW-0472">Membrane</keyword>
<sequence>MALLKLLNTLRILTFATVLALSTATLAVCARLLLTRQSPLWIHENCVLALAGLAMIVCVTLIGIVPMLLIHFIKKSPTTSWVVVEFLVISVLWVLWLAAFGSAQNEVLVPLVMNYSCNPSYLGRTGSSSRGILCTSRITVEAFSFVSWVLLMAYSIVLLTAASVLKRRVGTSIWSTPLRDVVIPAPANVQDRDYSSTCHPRRKESSTSTTTKNHLS</sequence>
<feature type="region of interest" description="Disordered" evidence="1">
    <location>
        <begin position="191"/>
        <end position="216"/>
    </location>
</feature>
<accession>A0A4Y7PRF4</accession>
<gene>
    <name evidence="3" type="ORF">BD410DRAFT_512046</name>
</gene>
<keyword evidence="4" id="KW-1185">Reference proteome</keyword>
<keyword evidence="2" id="KW-0812">Transmembrane</keyword>
<protein>
    <recommendedName>
        <fullName evidence="5">MARVEL domain-containing protein</fullName>
    </recommendedName>
</protein>
<proteinExistence type="predicted"/>
<reference evidence="3 4" key="1">
    <citation type="submission" date="2018-06" db="EMBL/GenBank/DDBJ databases">
        <title>A transcriptomic atlas of mushroom development highlights an independent origin of complex multicellularity.</title>
        <authorList>
            <consortium name="DOE Joint Genome Institute"/>
            <person name="Krizsan K."/>
            <person name="Almasi E."/>
            <person name="Merenyi Z."/>
            <person name="Sahu N."/>
            <person name="Viragh M."/>
            <person name="Koszo T."/>
            <person name="Mondo S."/>
            <person name="Kiss B."/>
            <person name="Balint B."/>
            <person name="Kues U."/>
            <person name="Barry K."/>
            <person name="Hegedus J.C."/>
            <person name="Henrissat B."/>
            <person name="Johnson J."/>
            <person name="Lipzen A."/>
            <person name="Ohm R."/>
            <person name="Nagy I."/>
            <person name="Pangilinan J."/>
            <person name="Yan J."/>
            <person name="Xiong Y."/>
            <person name="Grigoriev I.V."/>
            <person name="Hibbett D.S."/>
            <person name="Nagy L.G."/>
        </authorList>
    </citation>
    <scope>NUCLEOTIDE SEQUENCE [LARGE SCALE GENOMIC DNA]</scope>
    <source>
        <strain evidence="3 4">SZMC22713</strain>
    </source>
</reference>
<dbReference type="OrthoDB" id="3364107at2759"/>
<dbReference type="VEuPathDB" id="FungiDB:BD410DRAFT_512046"/>
<feature type="transmembrane region" description="Helical" evidence="2">
    <location>
        <begin position="46"/>
        <end position="70"/>
    </location>
</feature>
<evidence type="ECO:0000256" key="2">
    <source>
        <dbReference type="SAM" id="Phobius"/>
    </source>
</evidence>
<name>A0A4Y7PRF4_9AGAM</name>
<evidence type="ECO:0008006" key="5">
    <source>
        <dbReference type="Google" id="ProtNLM"/>
    </source>
</evidence>